<evidence type="ECO:0000313" key="2">
    <source>
        <dbReference type="EMBL" id="RKR76143.1"/>
    </source>
</evidence>
<feature type="domain" description="NAD-dependent epimerase/dehydratase" evidence="1">
    <location>
        <begin position="13"/>
        <end position="239"/>
    </location>
</feature>
<dbReference type="SUPFAM" id="SSF51735">
    <property type="entry name" value="NAD(P)-binding Rossmann-fold domains"/>
    <property type="match status" value="1"/>
</dbReference>
<dbReference type="EMBL" id="RBKS01000001">
    <property type="protein sequence ID" value="RKR76143.1"/>
    <property type="molecule type" value="Genomic_DNA"/>
</dbReference>
<dbReference type="PANTHER" id="PTHR43245">
    <property type="entry name" value="BIFUNCTIONAL POLYMYXIN RESISTANCE PROTEIN ARNA"/>
    <property type="match status" value="1"/>
</dbReference>
<keyword evidence="3" id="KW-1185">Reference proteome</keyword>
<sequence length="291" mass="30763">MPESREPAAHDRVLVVGASGALGASVVSALGATRRWDVVRGGRRPDPATSTRPAVTVDLADEASVRAAIRLVRPRAVVIAAGVEPELCGADPELARLVHATSLGWVLEEGQSCGVERVVVPSSSAVYGDAYDVPAREDHPLDPRTLYAETKVAAEAVVSAWNSSHSPLRATALRIFNVYGDGFSRSLVQRLLHSRAAEPVGLAGLDGFRRDYVSSRDTADAVLRVLESPGDLPDVINIGSGTAVSNRELVASLSRRVVIAWRETAARSSYSCADISLARRVLGFAPASILA</sequence>
<dbReference type="Gene3D" id="3.40.50.720">
    <property type="entry name" value="NAD(P)-binding Rossmann-like Domain"/>
    <property type="match status" value="1"/>
</dbReference>
<organism evidence="2 3">
    <name type="scientific">Frondihabitans australicus</name>
    <dbReference type="NCBI Taxonomy" id="386892"/>
    <lineage>
        <taxon>Bacteria</taxon>
        <taxon>Bacillati</taxon>
        <taxon>Actinomycetota</taxon>
        <taxon>Actinomycetes</taxon>
        <taxon>Micrococcales</taxon>
        <taxon>Microbacteriaceae</taxon>
        <taxon>Frondihabitans</taxon>
    </lineage>
</organism>
<dbReference type="AlphaFoldDB" id="A0A495IJK4"/>
<accession>A0A495IJK4</accession>
<comment type="caution">
    <text evidence="2">The sequence shown here is derived from an EMBL/GenBank/DDBJ whole genome shotgun (WGS) entry which is preliminary data.</text>
</comment>
<dbReference type="Pfam" id="PF01370">
    <property type="entry name" value="Epimerase"/>
    <property type="match status" value="1"/>
</dbReference>
<reference evidence="2 3" key="1">
    <citation type="submission" date="2018-10" db="EMBL/GenBank/DDBJ databases">
        <title>Sequencing the genomes of 1000 actinobacteria strains.</title>
        <authorList>
            <person name="Klenk H.-P."/>
        </authorList>
    </citation>
    <scope>NUCLEOTIDE SEQUENCE [LARGE SCALE GENOMIC DNA]</scope>
    <source>
        <strain evidence="2 3">DSM 17894</strain>
    </source>
</reference>
<gene>
    <name evidence="2" type="ORF">C8E83_3308</name>
</gene>
<name>A0A495IJK4_9MICO</name>
<dbReference type="InterPro" id="IPR036291">
    <property type="entry name" value="NAD(P)-bd_dom_sf"/>
</dbReference>
<dbReference type="Proteomes" id="UP000280008">
    <property type="component" value="Unassembled WGS sequence"/>
</dbReference>
<dbReference type="RefSeq" id="WP_121371108.1">
    <property type="nucleotide sequence ID" value="NZ_RBKS01000001.1"/>
</dbReference>
<protein>
    <submittedName>
        <fullName evidence="2">UDP-glucose 4-epimerase</fullName>
    </submittedName>
</protein>
<evidence type="ECO:0000313" key="3">
    <source>
        <dbReference type="Proteomes" id="UP000280008"/>
    </source>
</evidence>
<dbReference type="OrthoDB" id="5067595at2"/>
<dbReference type="InterPro" id="IPR001509">
    <property type="entry name" value="Epimerase_deHydtase"/>
</dbReference>
<proteinExistence type="predicted"/>
<dbReference type="InterPro" id="IPR050177">
    <property type="entry name" value="Lipid_A_modif_metabolic_enz"/>
</dbReference>
<evidence type="ECO:0000259" key="1">
    <source>
        <dbReference type="Pfam" id="PF01370"/>
    </source>
</evidence>
<dbReference type="CDD" id="cd08946">
    <property type="entry name" value="SDR_e"/>
    <property type="match status" value="1"/>
</dbReference>